<proteinExistence type="predicted"/>
<dbReference type="SUPFAM" id="SSF53098">
    <property type="entry name" value="Ribonuclease H-like"/>
    <property type="match status" value="1"/>
</dbReference>
<dbReference type="GO" id="GO:0003676">
    <property type="term" value="F:nucleic acid binding"/>
    <property type="evidence" value="ECO:0007669"/>
    <property type="project" value="InterPro"/>
</dbReference>
<gene>
    <name evidence="1" type="primary">ORF145028</name>
</gene>
<name>A0A0B7AVK7_9EUPU</name>
<organism evidence="1">
    <name type="scientific">Arion vulgaris</name>
    <dbReference type="NCBI Taxonomy" id="1028688"/>
    <lineage>
        <taxon>Eukaryota</taxon>
        <taxon>Metazoa</taxon>
        <taxon>Spiralia</taxon>
        <taxon>Lophotrochozoa</taxon>
        <taxon>Mollusca</taxon>
        <taxon>Gastropoda</taxon>
        <taxon>Heterobranchia</taxon>
        <taxon>Euthyneura</taxon>
        <taxon>Panpulmonata</taxon>
        <taxon>Eupulmonata</taxon>
        <taxon>Stylommatophora</taxon>
        <taxon>Helicina</taxon>
        <taxon>Arionoidea</taxon>
        <taxon>Arionidae</taxon>
        <taxon>Arion</taxon>
    </lineage>
</organism>
<accession>A0A0B7AVK7</accession>
<sequence length="89" mass="10283">MTHWYFVYLGHYCVQLSIDSFKGSKWQFMNQCHLEDFYLKRLTWNYCPGHAGVCDIERADRLAKAATIVGELKMDDSSVTQQSSFGLGH</sequence>
<dbReference type="Gene3D" id="3.30.420.10">
    <property type="entry name" value="Ribonuclease H-like superfamily/Ribonuclease H"/>
    <property type="match status" value="1"/>
</dbReference>
<protein>
    <submittedName>
        <fullName evidence="1">Uncharacterized protein</fullName>
    </submittedName>
</protein>
<reference evidence="1" key="1">
    <citation type="submission" date="2014-12" db="EMBL/GenBank/DDBJ databases">
        <title>Insight into the proteome of Arion vulgaris.</title>
        <authorList>
            <person name="Aradska J."/>
            <person name="Bulat T."/>
            <person name="Smidak R."/>
            <person name="Sarate P."/>
            <person name="Gangsoo J."/>
            <person name="Sialana F."/>
            <person name="Bilban M."/>
            <person name="Lubec G."/>
        </authorList>
    </citation>
    <scope>NUCLEOTIDE SEQUENCE</scope>
    <source>
        <tissue evidence="1">Skin</tissue>
    </source>
</reference>
<dbReference type="InterPro" id="IPR036397">
    <property type="entry name" value="RNaseH_sf"/>
</dbReference>
<evidence type="ECO:0000313" key="1">
    <source>
        <dbReference type="EMBL" id="CEK84883.1"/>
    </source>
</evidence>
<dbReference type="InterPro" id="IPR012337">
    <property type="entry name" value="RNaseH-like_sf"/>
</dbReference>
<dbReference type="AlphaFoldDB" id="A0A0B7AVK7"/>
<dbReference type="EMBL" id="HACG01038018">
    <property type="protein sequence ID" value="CEK84883.1"/>
    <property type="molecule type" value="Transcribed_RNA"/>
</dbReference>